<feature type="compositionally biased region" description="Basic and acidic residues" evidence="10">
    <location>
        <begin position="68"/>
        <end position="94"/>
    </location>
</feature>
<dbReference type="AlphaFoldDB" id="A0A2A6BKF0"/>
<evidence type="ECO:0000256" key="8">
    <source>
        <dbReference type="ARBA" id="ARBA00032913"/>
    </source>
</evidence>
<reference evidence="11" key="2">
    <citation type="submission" date="2022-06" db="UniProtKB">
        <authorList>
            <consortium name="EnsemblMetazoa"/>
        </authorList>
    </citation>
    <scope>IDENTIFICATION</scope>
    <source>
        <strain evidence="11">PS312</strain>
    </source>
</reference>
<name>A0A2A6BKF0_PRIPA</name>
<dbReference type="Proteomes" id="UP000005239">
    <property type="component" value="Unassembled WGS sequence"/>
</dbReference>
<dbReference type="PANTHER" id="PTHR13202:SF0">
    <property type="entry name" value="SIGNAL PEPTIDASE COMPLEX SUBUNIT 1"/>
    <property type="match status" value="1"/>
</dbReference>
<gene>
    <name evidence="11" type="primary">WBGene00274431</name>
</gene>
<proteinExistence type="inferred from homology"/>
<keyword evidence="7" id="KW-0472">Membrane</keyword>
<evidence type="ECO:0000256" key="3">
    <source>
        <dbReference type="ARBA" id="ARBA00017059"/>
    </source>
</evidence>
<evidence type="ECO:0000256" key="5">
    <source>
        <dbReference type="ARBA" id="ARBA00022824"/>
    </source>
</evidence>
<evidence type="ECO:0000256" key="4">
    <source>
        <dbReference type="ARBA" id="ARBA00022692"/>
    </source>
</evidence>
<dbReference type="InterPro" id="IPR009542">
    <property type="entry name" value="Spc1/SPCS1"/>
</dbReference>
<evidence type="ECO:0000256" key="6">
    <source>
        <dbReference type="ARBA" id="ARBA00022989"/>
    </source>
</evidence>
<dbReference type="GO" id="GO:0006465">
    <property type="term" value="P:signal peptide processing"/>
    <property type="evidence" value="ECO:0007669"/>
    <property type="project" value="InterPro"/>
</dbReference>
<feature type="region of interest" description="Disordered" evidence="10">
    <location>
        <begin position="68"/>
        <end position="103"/>
    </location>
</feature>
<evidence type="ECO:0000313" key="11">
    <source>
        <dbReference type="EnsemblMetazoa" id="PPA36062.1"/>
    </source>
</evidence>
<sequence>MDGIIMMLPAPLQKLSTHHDYPGQRRAERIYQVILVVSGLIGFAVGFQTQQLSHAIFIWQPVQEIKEGGAASEEKKEEPKKKEEKKDEKKEKKPEKKKAKKAE</sequence>
<evidence type="ECO:0000256" key="9">
    <source>
        <dbReference type="ARBA" id="ARBA00045204"/>
    </source>
</evidence>
<comment type="function">
    <text evidence="9">Component of the signal peptidase complex (SPC) which catalyzes the cleavage of N-terminal signal sequences from nascent proteins as they are translocated into the lumen of the endoplasmic reticulum. Dispensable for SPC enzymatic activity.</text>
</comment>
<dbReference type="Pfam" id="PF06645">
    <property type="entry name" value="SPC12"/>
    <property type="match status" value="1"/>
</dbReference>
<organism evidence="11 12">
    <name type="scientific">Pristionchus pacificus</name>
    <name type="common">Parasitic nematode worm</name>
    <dbReference type="NCBI Taxonomy" id="54126"/>
    <lineage>
        <taxon>Eukaryota</taxon>
        <taxon>Metazoa</taxon>
        <taxon>Ecdysozoa</taxon>
        <taxon>Nematoda</taxon>
        <taxon>Chromadorea</taxon>
        <taxon>Rhabditida</taxon>
        <taxon>Rhabditina</taxon>
        <taxon>Diplogasteromorpha</taxon>
        <taxon>Diplogasteroidea</taxon>
        <taxon>Neodiplogasteridae</taxon>
        <taxon>Pristionchus</taxon>
    </lineage>
</organism>
<evidence type="ECO:0000256" key="1">
    <source>
        <dbReference type="ARBA" id="ARBA00004477"/>
    </source>
</evidence>
<keyword evidence="4" id="KW-0812">Transmembrane</keyword>
<dbReference type="OrthoDB" id="263893at2759"/>
<evidence type="ECO:0000256" key="10">
    <source>
        <dbReference type="SAM" id="MobiDB-lite"/>
    </source>
</evidence>
<dbReference type="GO" id="GO:0005787">
    <property type="term" value="C:signal peptidase complex"/>
    <property type="evidence" value="ECO:0007669"/>
    <property type="project" value="InterPro"/>
</dbReference>
<accession>A0A2A6BKF0</accession>
<reference evidence="12" key="1">
    <citation type="journal article" date="2008" name="Nat. Genet.">
        <title>The Pristionchus pacificus genome provides a unique perspective on nematode lifestyle and parasitism.</title>
        <authorList>
            <person name="Dieterich C."/>
            <person name="Clifton S.W."/>
            <person name="Schuster L.N."/>
            <person name="Chinwalla A."/>
            <person name="Delehaunty K."/>
            <person name="Dinkelacker I."/>
            <person name="Fulton L."/>
            <person name="Fulton R."/>
            <person name="Godfrey J."/>
            <person name="Minx P."/>
            <person name="Mitreva M."/>
            <person name="Roeseler W."/>
            <person name="Tian H."/>
            <person name="Witte H."/>
            <person name="Yang S.P."/>
            <person name="Wilson R.K."/>
            <person name="Sommer R.J."/>
        </authorList>
    </citation>
    <scope>NUCLEOTIDE SEQUENCE [LARGE SCALE GENOMIC DNA]</scope>
    <source>
        <strain evidence="12">PS312</strain>
    </source>
</reference>
<protein>
    <recommendedName>
        <fullName evidence="3">Signal peptidase complex subunit 1</fullName>
    </recommendedName>
    <alternativeName>
        <fullName evidence="8">Microsomal signal peptidase 12 kDa subunit</fullName>
    </alternativeName>
</protein>
<dbReference type="PANTHER" id="PTHR13202">
    <property type="entry name" value="MICROSOMAL SIGNAL PEPTIDASE 12 KDA SUBUNIT"/>
    <property type="match status" value="1"/>
</dbReference>
<evidence type="ECO:0000313" key="12">
    <source>
        <dbReference type="Proteomes" id="UP000005239"/>
    </source>
</evidence>
<evidence type="ECO:0000256" key="2">
    <source>
        <dbReference type="ARBA" id="ARBA00005245"/>
    </source>
</evidence>
<keyword evidence="12" id="KW-1185">Reference proteome</keyword>
<comment type="similarity">
    <text evidence="2">Belongs to the SPCS1 family.</text>
</comment>
<comment type="subcellular location">
    <subcellularLocation>
        <location evidence="1">Endoplasmic reticulum membrane</location>
        <topology evidence="1">Multi-pass membrane protein</topology>
    </subcellularLocation>
</comment>
<evidence type="ECO:0000256" key="7">
    <source>
        <dbReference type="ARBA" id="ARBA00023136"/>
    </source>
</evidence>
<keyword evidence="5" id="KW-0256">Endoplasmic reticulum</keyword>
<dbReference type="EnsemblMetazoa" id="PPA36062.1">
    <property type="protein sequence ID" value="PPA36062.1"/>
    <property type="gene ID" value="WBGene00274431"/>
</dbReference>
<keyword evidence="6" id="KW-1133">Transmembrane helix</keyword>
<accession>A0A8R1YTQ8</accession>